<evidence type="ECO:0000256" key="4">
    <source>
        <dbReference type="ARBA" id="ARBA00023134"/>
    </source>
</evidence>
<protein>
    <submittedName>
        <fullName evidence="7">Methylmalonyl Co-A mutase-associated GTPase MeaB</fullName>
    </submittedName>
</protein>
<dbReference type="InterPro" id="IPR003593">
    <property type="entry name" value="AAA+_ATPase"/>
</dbReference>
<evidence type="ECO:0000313" key="7">
    <source>
        <dbReference type="EMBL" id="UOE21228.1"/>
    </source>
</evidence>
<keyword evidence="5" id="KW-0143">Chaperone</keyword>
<dbReference type="CDD" id="cd03114">
    <property type="entry name" value="MMAA-like"/>
    <property type="match status" value="1"/>
</dbReference>
<gene>
    <name evidence="7" type="primary">meaB</name>
    <name evidence="7" type="ORF">NI17_008855</name>
</gene>
<dbReference type="InterPro" id="IPR005129">
    <property type="entry name" value="GTPase_ArgK"/>
</dbReference>
<feature type="domain" description="AAA+ ATPase" evidence="6">
    <location>
        <begin position="48"/>
        <end position="264"/>
    </location>
</feature>
<dbReference type="PANTHER" id="PTHR43087">
    <property type="entry name" value="LYSINE/ARGININE/ORNITHINE TRANSPORT SYSTEM KINASE"/>
    <property type="match status" value="1"/>
</dbReference>
<keyword evidence="3" id="KW-0378">Hydrolase</keyword>
<evidence type="ECO:0000256" key="1">
    <source>
        <dbReference type="ARBA" id="ARBA00009625"/>
    </source>
</evidence>
<sequence>MPVDATTDQAEQVVAGSALHAGRLITRIENGHADARAVLRSLAPHCGRAQLIGITGPPGAGKSTLVSALIRELRDRGRTVGVIAVDPSSPFSGGALLGDRDRMVETSSGDSGVFIRSLASRGASGGLAAAVNDAVDVLDAMGKDVVIVETVGVGQGEFEIATIAHTVALVLVPGYGDALQAMKAGITEIADVVVVNKGDTPGAEQTFRELASQGFERTGPDGSRPWRVPVLKASALRREGVAELVDAVDEHHRFTGQTQWRTAHEHARRRARFTAFASDRLREELLEAAVDDRSLADPYGAAEEFVEELIDAHRRLAAQRAAGAAAETEKK</sequence>
<organism evidence="7 8">
    <name type="scientific">Thermobifida halotolerans</name>
    <dbReference type="NCBI Taxonomy" id="483545"/>
    <lineage>
        <taxon>Bacteria</taxon>
        <taxon>Bacillati</taxon>
        <taxon>Actinomycetota</taxon>
        <taxon>Actinomycetes</taxon>
        <taxon>Streptosporangiales</taxon>
        <taxon>Nocardiopsidaceae</taxon>
        <taxon>Thermobifida</taxon>
    </lineage>
</organism>
<keyword evidence="8" id="KW-1185">Reference proteome</keyword>
<dbReference type="Gene3D" id="3.40.50.300">
    <property type="entry name" value="P-loop containing nucleotide triphosphate hydrolases"/>
    <property type="match status" value="1"/>
</dbReference>
<reference evidence="7" key="1">
    <citation type="submission" date="2020-10" db="EMBL/GenBank/DDBJ databases">
        <title>De novo genome project of the cellulose decomposer Thermobifida halotolerans type strain.</title>
        <authorList>
            <person name="Nagy I."/>
            <person name="Horvath B."/>
            <person name="Kukolya J."/>
            <person name="Nagy I."/>
            <person name="Orsini M."/>
        </authorList>
    </citation>
    <scope>NUCLEOTIDE SEQUENCE</scope>
    <source>
        <strain evidence="7">DSM 44931</strain>
    </source>
</reference>
<name>A0AA97M039_9ACTN</name>
<evidence type="ECO:0000313" key="8">
    <source>
        <dbReference type="Proteomes" id="UP000265719"/>
    </source>
</evidence>
<dbReference type="EMBL" id="CP063196">
    <property type="protein sequence ID" value="UOE21228.1"/>
    <property type="molecule type" value="Genomic_DNA"/>
</dbReference>
<dbReference type="InterPro" id="IPR027417">
    <property type="entry name" value="P-loop_NTPase"/>
</dbReference>
<evidence type="ECO:0000256" key="5">
    <source>
        <dbReference type="ARBA" id="ARBA00023186"/>
    </source>
</evidence>
<dbReference type="SMART" id="SM00382">
    <property type="entry name" value="AAA"/>
    <property type="match status" value="1"/>
</dbReference>
<dbReference type="GO" id="GO:0003924">
    <property type="term" value="F:GTPase activity"/>
    <property type="evidence" value="ECO:0007669"/>
    <property type="project" value="InterPro"/>
</dbReference>
<evidence type="ECO:0000256" key="2">
    <source>
        <dbReference type="ARBA" id="ARBA00022741"/>
    </source>
</evidence>
<dbReference type="NCBIfam" id="TIGR00750">
    <property type="entry name" value="lao"/>
    <property type="match status" value="1"/>
</dbReference>
<dbReference type="Proteomes" id="UP000265719">
    <property type="component" value="Chromosome"/>
</dbReference>
<comment type="similarity">
    <text evidence="1">Belongs to the SIMIBI class G3E GTPase family. ArgK/MeaB subfamily.</text>
</comment>
<dbReference type="AlphaFoldDB" id="A0AA97M039"/>
<accession>A0AA97M039</accession>
<dbReference type="InterPro" id="IPR052040">
    <property type="entry name" value="GTPase/Isobutyryl-CoA_mutase"/>
</dbReference>
<keyword evidence="2" id="KW-0547">Nucleotide-binding</keyword>
<dbReference type="Pfam" id="PF03308">
    <property type="entry name" value="MeaB"/>
    <property type="match status" value="1"/>
</dbReference>
<proteinExistence type="inferred from homology"/>
<keyword evidence="4" id="KW-0342">GTP-binding</keyword>
<dbReference type="SUPFAM" id="SSF52540">
    <property type="entry name" value="P-loop containing nucleoside triphosphate hydrolases"/>
    <property type="match status" value="1"/>
</dbReference>
<evidence type="ECO:0000256" key="3">
    <source>
        <dbReference type="ARBA" id="ARBA00022801"/>
    </source>
</evidence>
<dbReference type="KEGG" id="thao:NI17_008855"/>
<dbReference type="PANTHER" id="PTHR43087:SF1">
    <property type="entry name" value="LAO_AO TRANSPORT SYSTEM ATPASE"/>
    <property type="match status" value="1"/>
</dbReference>
<dbReference type="GO" id="GO:0005525">
    <property type="term" value="F:GTP binding"/>
    <property type="evidence" value="ECO:0007669"/>
    <property type="project" value="UniProtKB-KW"/>
</dbReference>
<evidence type="ECO:0000259" key="6">
    <source>
        <dbReference type="SMART" id="SM00382"/>
    </source>
</evidence>